<dbReference type="GO" id="GO:0006352">
    <property type="term" value="P:DNA-templated transcription initiation"/>
    <property type="evidence" value="ECO:0007669"/>
    <property type="project" value="InterPro"/>
</dbReference>
<feature type="domain" description="RNA polymerase sigma factor 70 region 4 type 2" evidence="6">
    <location>
        <begin position="105"/>
        <end position="155"/>
    </location>
</feature>
<keyword evidence="3" id="KW-0731">Sigma factor</keyword>
<keyword evidence="8" id="KW-1185">Reference proteome</keyword>
<dbReference type="InterPro" id="IPR036388">
    <property type="entry name" value="WH-like_DNA-bd_sf"/>
</dbReference>
<dbReference type="HOGENOM" id="CLU_047691_3_1_9"/>
<organism evidence="7 8">
    <name type="scientific">Desulfitobacterium dichloroeliminans (strain LMG P-21439 / DCA1)</name>
    <dbReference type="NCBI Taxonomy" id="871963"/>
    <lineage>
        <taxon>Bacteria</taxon>
        <taxon>Bacillati</taxon>
        <taxon>Bacillota</taxon>
        <taxon>Clostridia</taxon>
        <taxon>Eubacteriales</taxon>
        <taxon>Desulfitobacteriaceae</taxon>
        <taxon>Desulfitobacterium</taxon>
    </lineage>
</organism>
<dbReference type="GO" id="GO:0003677">
    <property type="term" value="F:DNA binding"/>
    <property type="evidence" value="ECO:0007669"/>
    <property type="project" value="InterPro"/>
</dbReference>
<dbReference type="InterPro" id="IPR013249">
    <property type="entry name" value="RNA_pol_sigma70_r4_t2"/>
</dbReference>
<dbReference type="Pfam" id="PF04542">
    <property type="entry name" value="Sigma70_r2"/>
    <property type="match status" value="1"/>
</dbReference>
<dbReference type="Gene3D" id="1.10.10.10">
    <property type="entry name" value="Winged helix-like DNA-binding domain superfamily/Winged helix DNA-binding domain"/>
    <property type="match status" value="1"/>
</dbReference>
<evidence type="ECO:0000256" key="3">
    <source>
        <dbReference type="ARBA" id="ARBA00023082"/>
    </source>
</evidence>
<evidence type="ECO:0000256" key="1">
    <source>
        <dbReference type="ARBA" id="ARBA00010641"/>
    </source>
</evidence>
<keyword evidence="4" id="KW-0804">Transcription</keyword>
<name>L0F382_DESDL</name>
<accession>L0F382</accession>
<dbReference type="OrthoDB" id="9784984at2"/>
<dbReference type="KEGG" id="ddl:Desdi_0059"/>
<dbReference type="Pfam" id="PF08281">
    <property type="entry name" value="Sigma70_r4_2"/>
    <property type="match status" value="1"/>
</dbReference>
<dbReference type="CDD" id="cd06171">
    <property type="entry name" value="Sigma70_r4"/>
    <property type="match status" value="1"/>
</dbReference>
<dbReference type="RefSeq" id="WP_015260639.1">
    <property type="nucleotide sequence ID" value="NC_019903.1"/>
</dbReference>
<gene>
    <name evidence="7" type="ordered locus">Desdi_0059</name>
</gene>
<dbReference type="STRING" id="871963.Desdi_0059"/>
<dbReference type="AlphaFoldDB" id="L0F382"/>
<dbReference type="PANTHER" id="PTHR43133">
    <property type="entry name" value="RNA POLYMERASE ECF-TYPE SIGMA FACTO"/>
    <property type="match status" value="1"/>
</dbReference>
<comment type="similarity">
    <text evidence="1">Belongs to the sigma-70 factor family. ECF subfamily.</text>
</comment>
<sequence>MSIFGAQGVNKTAYVAFITEYKSIMYRIAFGYLGDETKALDAIDEAVYLGYVHRKELRETSFLKTWLTRILINECYRILRKMKREVTMDVLPEQGQSYSEGTLTIKMAVQVLPEDLRKVIVLRYFGGYTIADTAAILAIPEGTVATRTRNALKLLRVELSEQEGGE</sequence>
<dbReference type="SUPFAM" id="SSF88659">
    <property type="entry name" value="Sigma3 and sigma4 domains of RNA polymerase sigma factors"/>
    <property type="match status" value="1"/>
</dbReference>
<dbReference type="EMBL" id="CP003344">
    <property type="protein sequence ID" value="AGA67632.1"/>
    <property type="molecule type" value="Genomic_DNA"/>
</dbReference>
<evidence type="ECO:0000313" key="7">
    <source>
        <dbReference type="EMBL" id="AGA67632.1"/>
    </source>
</evidence>
<evidence type="ECO:0000256" key="2">
    <source>
        <dbReference type="ARBA" id="ARBA00023015"/>
    </source>
</evidence>
<feature type="domain" description="RNA polymerase sigma-70 region 2" evidence="5">
    <location>
        <begin position="18"/>
        <end position="84"/>
    </location>
</feature>
<evidence type="ECO:0000313" key="8">
    <source>
        <dbReference type="Proteomes" id="UP000010797"/>
    </source>
</evidence>
<dbReference type="NCBIfam" id="TIGR02937">
    <property type="entry name" value="sigma70-ECF"/>
    <property type="match status" value="1"/>
</dbReference>
<dbReference type="PANTHER" id="PTHR43133:SF51">
    <property type="entry name" value="RNA POLYMERASE SIGMA FACTOR"/>
    <property type="match status" value="1"/>
</dbReference>
<dbReference type="GO" id="GO:0016987">
    <property type="term" value="F:sigma factor activity"/>
    <property type="evidence" value="ECO:0007669"/>
    <property type="project" value="UniProtKB-KW"/>
</dbReference>
<dbReference type="InterPro" id="IPR039425">
    <property type="entry name" value="RNA_pol_sigma-70-like"/>
</dbReference>
<evidence type="ECO:0000256" key="4">
    <source>
        <dbReference type="ARBA" id="ARBA00023163"/>
    </source>
</evidence>
<dbReference type="Proteomes" id="UP000010797">
    <property type="component" value="Chromosome"/>
</dbReference>
<evidence type="ECO:0000259" key="5">
    <source>
        <dbReference type="Pfam" id="PF04542"/>
    </source>
</evidence>
<dbReference type="InterPro" id="IPR014284">
    <property type="entry name" value="RNA_pol_sigma-70_dom"/>
</dbReference>
<evidence type="ECO:0000259" key="6">
    <source>
        <dbReference type="Pfam" id="PF08281"/>
    </source>
</evidence>
<dbReference type="Gene3D" id="1.10.1740.10">
    <property type="match status" value="1"/>
</dbReference>
<proteinExistence type="inferred from homology"/>
<dbReference type="InterPro" id="IPR007627">
    <property type="entry name" value="RNA_pol_sigma70_r2"/>
</dbReference>
<dbReference type="InterPro" id="IPR013325">
    <property type="entry name" value="RNA_pol_sigma_r2"/>
</dbReference>
<dbReference type="eggNOG" id="COG1595">
    <property type="taxonomic scope" value="Bacteria"/>
</dbReference>
<keyword evidence="2" id="KW-0805">Transcription regulation</keyword>
<reference evidence="8" key="1">
    <citation type="submission" date="2012-02" db="EMBL/GenBank/DDBJ databases">
        <title>Complete sequence of Desulfitobacterium dichloroeliminans LMG P-21439.</title>
        <authorList>
            <person name="Lucas S."/>
            <person name="Han J."/>
            <person name="Lapidus A."/>
            <person name="Cheng J.-F."/>
            <person name="Goodwin L."/>
            <person name="Pitluck S."/>
            <person name="Peters L."/>
            <person name="Ovchinnikova G."/>
            <person name="Teshima H."/>
            <person name="Detter J.C."/>
            <person name="Han C."/>
            <person name="Tapia R."/>
            <person name="Land M."/>
            <person name="Hauser L."/>
            <person name="Kyrpides N."/>
            <person name="Ivanova N."/>
            <person name="Pagani I."/>
            <person name="Kruse T."/>
            <person name="de Vos W.M."/>
            <person name="Boon N."/>
            <person name="Smidt H."/>
            <person name="Woyke T."/>
        </authorList>
    </citation>
    <scope>NUCLEOTIDE SEQUENCE [LARGE SCALE GENOMIC DNA]</scope>
    <source>
        <strain evidence="8">LMG P-21439 / DCA1</strain>
    </source>
</reference>
<dbReference type="SUPFAM" id="SSF88946">
    <property type="entry name" value="Sigma2 domain of RNA polymerase sigma factors"/>
    <property type="match status" value="1"/>
</dbReference>
<dbReference type="InterPro" id="IPR013324">
    <property type="entry name" value="RNA_pol_sigma_r3/r4-like"/>
</dbReference>
<protein>
    <submittedName>
        <fullName evidence="7">RNA polymerase sigma factor, sigma-70 family</fullName>
    </submittedName>
</protein>